<dbReference type="PANTHER" id="PTHR43166">
    <property type="entry name" value="AMINO ACID IMPORT ATP-BINDING PROTEIN"/>
    <property type="match status" value="1"/>
</dbReference>
<dbReference type="GO" id="GO:0005886">
    <property type="term" value="C:plasma membrane"/>
    <property type="evidence" value="ECO:0007669"/>
    <property type="project" value="UniProtKB-SubCell"/>
</dbReference>
<dbReference type="InterPro" id="IPR003593">
    <property type="entry name" value="AAA+_ATPase"/>
</dbReference>
<gene>
    <name evidence="10" type="ORF">DSM3645_02423</name>
</gene>
<evidence type="ECO:0000256" key="3">
    <source>
        <dbReference type="ARBA" id="ARBA00022448"/>
    </source>
</evidence>
<keyword evidence="4" id="KW-1003">Cell membrane</keyword>
<dbReference type="eggNOG" id="COG1126">
    <property type="taxonomic scope" value="Bacteria"/>
</dbReference>
<keyword evidence="5" id="KW-0547">Nucleotide-binding</keyword>
<dbReference type="Proteomes" id="UP000004358">
    <property type="component" value="Unassembled WGS sequence"/>
</dbReference>
<name>A3ZVE8_9BACT</name>
<dbReference type="STRING" id="314230.DSM3645_02423"/>
<dbReference type="NCBIfam" id="TIGR03005">
    <property type="entry name" value="ectoine_ehuA"/>
    <property type="match status" value="1"/>
</dbReference>
<comment type="caution">
    <text evidence="10">The sequence shown here is derived from an EMBL/GenBank/DDBJ whole genome shotgun (WGS) entry which is preliminary data.</text>
</comment>
<dbReference type="PROSITE" id="PS00211">
    <property type="entry name" value="ABC_TRANSPORTER_1"/>
    <property type="match status" value="1"/>
</dbReference>
<evidence type="ECO:0000256" key="1">
    <source>
        <dbReference type="ARBA" id="ARBA00004202"/>
    </source>
</evidence>
<dbReference type="Pfam" id="PF00005">
    <property type="entry name" value="ABC_tran"/>
    <property type="match status" value="1"/>
</dbReference>
<keyword evidence="8" id="KW-0472">Membrane</keyword>
<dbReference type="InterPro" id="IPR017871">
    <property type="entry name" value="ABC_transporter-like_CS"/>
</dbReference>
<evidence type="ECO:0000259" key="9">
    <source>
        <dbReference type="PROSITE" id="PS50893"/>
    </source>
</evidence>
<keyword evidence="6 10" id="KW-0067">ATP-binding</keyword>
<reference evidence="10 11" key="1">
    <citation type="submission" date="2006-02" db="EMBL/GenBank/DDBJ databases">
        <authorList>
            <person name="Amann R."/>
            <person name="Ferriera S."/>
            <person name="Johnson J."/>
            <person name="Kravitz S."/>
            <person name="Halpern A."/>
            <person name="Remington K."/>
            <person name="Beeson K."/>
            <person name="Tran B."/>
            <person name="Rogers Y.-H."/>
            <person name="Friedman R."/>
            <person name="Venter J.C."/>
        </authorList>
    </citation>
    <scope>NUCLEOTIDE SEQUENCE [LARGE SCALE GENOMIC DNA]</scope>
    <source>
        <strain evidence="10 11">DSM 3645</strain>
    </source>
</reference>
<evidence type="ECO:0000256" key="4">
    <source>
        <dbReference type="ARBA" id="ARBA00022475"/>
    </source>
</evidence>
<dbReference type="GO" id="GO:0016887">
    <property type="term" value="F:ATP hydrolysis activity"/>
    <property type="evidence" value="ECO:0007669"/>
    <property type="project" value="InterPro"/>
</dbReference>
<dbReference type="InterPro" id="IPR003439">
    <property type="entry name" value="ABC_transporter-like_ATP-bd"/>
</dbReference>
<evidence type="ECO:0000256" key="2">
    <source>
        <dbReference type="ARBA" id="ARBA00005417"/>
    </source>
</evidence>
<dbReference type="Gene3D" id="3.40.50.300">
    <property type="entry name" value="P-loop containing nucleotide triphosphate hydrolases"/>
    <property type="match status" value="1"/>
</dbReference>
<keyword evidence="7" id="KW-0029">Amino-acid transport</keyword>
<dbReference type="SMART" id="SM00382">
    <property type="entry name" value="AAA"/>
    <property type="match status" value="1"/>
</dbReference>
<dbReference type="RefSeq" id="WP_002654079.1">
    <property type="nucleotide sequence ID" value="NZ_CH672377.1"/>
</dbReference>
<accession>A3ZVE8</accession>
<dbReference type="InterPro" id="IPR014343">
    <property type="entry name" value="Ectoine_EhuA"/>
</dbReference>
<dbReference type="CDD" id="cd03262">
    <property type="entry name" value="ABC_HisP_GlnQ"/>
    <property type="match status" value="1"/>
</dbReference>
<dbReference type="InterPro" id="IPR027417">
    <property type="entry name" value="P-loop_NTPase"/>
</dbReference>
<proteinExistence type="inferred from homology"/>
<organism evidence="10 11">
    <name type="scientific">Blastopirellula marina DSM 3645</name>
    <dbReference type="NCBI Taxonomy" id="314230"/>
    <lineage>
        <taxon>Bacteria</taxon>
        <taxon>Pseudomonadati</taxon>
        <taxon>Planctomycetota</taxon>
        <taxon>Planctomycetia</taxon>
        <taxon>Pirellulales</taxon>
        <taxon>Pirellulaceae</taxon>
        <taxon>Blastopirellula</taxon>
    </lineage>
</organism>
<dbReference type="SUPFAM" id="SSF52540">
    <property type="entry name" value="P-loop containing nucleoside triphosphate hydrolases"/>
    <property type="match status" value="1"/>
</dbReference>
<dbReference type="InterPro" id="IPR030679">
    <property type="entry name" value="ABC_ATPase_HisP-typ"/>
</dbReference>
<dbReference type="GO" id="GO:0015424">
    <property type="term" value="F:ABC-type amino acid transporter activity"/>
    <property type="evidence" value="ECO:0007669"/>
    <property type="project" value="InterPro"/>
</dbReference>
<evidence type="ECO:0000256" key="7">
    <source>
        <dbReference type="ARBA" id="ARBA00022970"/>
    </source>
</evidence>
<dbReference type="EMBL" id="AANZ01000014">
    <property type="protein sequence ID" value="EAQ79294.1"/>
    <property type="molecule type" value="Genomic_DNA"/>
</dbReference>
<comment type="similarity">
    <text evidence="2">Belongs to the ABC transporter superfamily.</text>
</comment>
<dbReference type="GO" id="GO:0005524">
    <property type="term" value="F:ATP binding"/>
    <property type="evidence" value="ECO:0007669"/>
    <property type="project" value="UniProtKB-KW"/>
</dbReference>
<evidence type="ECO:0000256" key="6">
    <source>
        <dbReference type="ARBA" id="ARBA00022840"/>
    </source>
</evidence>
<evidence type="ECO:0000313" key="11">
    <source>
        <dbReference type="Proteomes" id="UP000004358"/>
    </source>
</evidence>
<keyword evidence="3" id="KW-0813">Transport</keyword>
<dbReference type="HOGENOM" id="CLU_000604_1_22_0"/>
<evidence type="ECO:0000313" key="10">
    <source>
        <dbReference type="EMBL" id="EAQ79294.1"/>
    </source>
</evidence>
<evidence type="ECO:0000256" key="5">
    <source>
        <dbReference type="ARBA" id="ARBA00022741"/>
    </source>
</evidence>
<feature type="domain" description="ABC transporter" evidence="9">
    <location>
        <begin position="8"/>
        <end position="253"/>
    </location>
</feature>
<dbReference type="FunFam" id="3.40.50.300:FF:000020">
    <property type="entry name" value="Amino acid ABC transporter ATP-binding component"/>
    <property type="match status" value="1"/>
</dbReference>
<dbReference type="AlphaFoldDB" id="A3ZVE8"/>
<protein>
    <submittedName>
        <fullName evidence="10">Putative amino acid ABC transporter ATP-binding protein</fullName>
    </submittedName>
</protein>
<dbReference type="PIRSF" id="PIRSF039085">
    <property type="entry name" value="ABC_ATPase_HisP"/>
    <property type="match status" value="1"/>
</dbReference>
<dbReference type="PANTHER" id="PTHR43166:SF9">
    <property type="entry name" value="GLUTAMATE_ASPARTATE IMPORT ATP-BINDING PROTEIN GLTL"/>
    <property type="match status" value="1"/>
</dbReference>
<evidence type="ECO:0000256" key="8">
    <source>
        <dbReference type="ARBA" id="ARBA00023136"/>
    </source>
</evidence>
<sequence length="259" mass="28655">MTSDPPIVSVRNLVKRYGELTVLRGLNVDIQAGEKVAIIGPSGSGKSTLLRMLMTLEKPDDGEIFIAGTPMWRVERNGSQVAADEPHLRQVREKLGMVFQHFNLFPHMTVQQNVTLAPRLVHGEASGAATQTAERLLDMVGLADKADAYPAKLSGGQKQRVAIARAMAMSPQVMLFDEVTSALDPELVHEVLSVLRKLAKETDMTMLLVTHEMAFAREIADRVLFFDEGRILESGPPAEIFTSPKEERTQQFLHSVLDR</sequence>
<comment type="subcellular location">
    <subcellularLocation>
        <location evidence="1">Cell membrane</location>
        <topology evidence="1">Peripheral membrane protein</topology>
    </subcellularLocation>
</comment>
<dbReference type="InterPro" id="IPR050086">
    <property type="entry name" value="MetN_ABC_transporter-like"/>
</dbReference>
<dbReference type="PROSITE" id="PS50893">
    <property type="entry name" value="ABC_TRANSPORTER_2"/>
    <property type="match status" value="1"/>
</dbReference>